<evidence type="ECO:0000259" key="6">
    <source>
        <dbReference type="Pfam" id="PF00150"/>
    </source>
</evidence>
<evidence type="ECO:0000313" key="9">
    <source>
        <dbReference type="EMBL" id="KAG5640903.1"/>
    </source>
</evidence>
<dbReference type="PANTHER" id="PTHR13500">
    <property type="entry name" value="NUCLEOLAR PRERIBOSOMAL-ASSOCIATED PROTEIN 1"/>
    <property type="match status" value="1"/>
</dbReference>
<dbReference type="InterPro" id="IPR018087">
    <property type="entry name" value="Glyco_hydro_5_CS"/>
</dbReference>
<keyword evidence="5" id="KW-1133">Transmembrane helix</keyword>
<dbReference type="Pfam" id="PF00150">
    <property type="entry name" value="Cellulase"/>
    <property type="match status" value="1"/>
</dbReference>
<dbReference type="Proteomes" id="UP000775547">
    <property type="component" value="Unassembled WGS sequence"/>
</dbReference>
<evidence type="ECO:0000259" key="7">
    <source>
        <dbReference type="Pfam" id="PF11707"/>
    </source>
</evidence>
<proteinExistence type="inferred from homology"/>
<dbReference type="InterPro" id="IPR021714">
    <property type="entry name" value="URB1_N"/>
</dbReference>
<dbReference type="OrthoDB" id="72892at2759"/>
<dbReference type="InterPro" id="IPR017853">
    <property type="entry name" value="GH"/>
</dbReference>
<dbReference type="SUPFAM" id="SSF48371">
    <property type="entry name" value="ARM repeat"/>
    <property type="match status" value="1"/>
</dbReference>
<evidence type="ECO:0000256" key="3">
    <source>
        <dbReference type="ARBA" id="ARBA00023295"/>
    </source>
</evidence>
<dbReference type="GO" id="GO:0004553">
    <property type="term" value="F:hydrolase activity, hydrolyzing O-glycosyl compounds"/>
    <property type="evidence" value="ECO:0007669"/>
    <property type="project" value="InterPro"/>
</dbReference>
<evidence type="ECO:0000256" key="4">
    <source>
        <dbReference type="SAM" id="MobiDB-lite"/>
    </source>
</evidence>
<dbReference type="GO" id="GO:0000463">
    <property type="term" value="P:maturation of LSU-rRNA from tricistronic rRNA transcript (SSU-rRNA, 5.8S rRNA, LSU-rRNA)"/>
    <property type="evidence" value="ECO:0007669"/>
    <property type="project" value="TreeGrafter"/>
</dbReference>
<keyword evidence="5" id="KW-0812">Transmembrane</keyword>
<keyword evidence="10" id="KW-1185">Reference proteome</keyword>
<comment type="caution">
    <text evidence="9">The sequence shown here is derived from an EMBL/GenBank/DDBJ whole genome shotgun (WGS) entry which is preliminary data.</text>
</comment>
<feature type="transmembrane region" description="Helical" evidence="5">
    <location>
        <begin position="93"/>
        <end position="114"/>
    </location>
</feature>
<evidence type="ECO:0000256" key="5">
    <source>
        <dbReference type="SAM" id="Phobius"/>
    </source>
</evidence>
<dbReference type="InterPro" id="IPR001547">
    <property type="entry name" value="Glyco_hydro_5"/>
</dbReference>
<dbReference type="GO" id="GO:0000272">
    <property type="term" value="P:polysaccharide catabolic process"/>
    <property type="evidence" value="ECO:0007669"/>
    <property type="project" value="InterPro"/>
</dbReference>
<reference evidence="9" key="2">
    <citation type="submission" date="2021-10" db="EMBL/GenBank/DDBJ databases">
        <title>Phylogenomics reveals ancestral predisposition of the termite-cultivated fungus Termitomyces towards a domesticated lifestyle.</title>
        <authorList>
            <person name="Auxier B."/>
            <person name="Grum-Grzhimaylo A."/>
            <person name="Cardenas M.E."/>
            <person name="Lodge J.D."/>
            <person name="Laessoe T."/>
            <person name="Pedersen O."/>
            <person name="Smith M.E."/>
            <person name="Kuyper T.W."/>
            <person name="Franco-Molano E.A."/>
            <person name="Baroni T.J."/>
            <person name="Aanen D.K."/>
        </authorList>
    </citation>
    <scope>NUCLEOTIDE SEQUENCE</scope>
    <source>
        <strain evidence="9">AP01</strain>
        <tissue evidence="9">Mycelium</tissue>
    </source>
</reference>
<reference evidence="9" key="1">
    <citation type="submission" date="2020-07" db="EMBL/GenBank/DDBJ databases">
        <authorList>
            <person name="Nieuwenhuis M."/>
            <person name="Van De Peppel L.J.J."/>
        </authorList>
    </citation>
    <scope>NUCLEOTIDE SEQUENCE</scope>
    <source>
        <strain evidence="9">AP01</strain>
        <tissue evidence="9">Mycelium</tissue>
    </source>
</reference>
<protein>
    <submittedName>
        <fullName evidence="9">Uncharacterized protein</fullName>
    </submittedName>
</protein>
<dbReference type="Pfam" id="PF26140">
    <property type="entry name" value="HEAT_URB1"/>
    <property type="match status" value="1"/>
</dbReference>
<feature type="domain" description="Glycoside hydrolase family 5" evidence="6">
    <location>
        <begin position="1520"/>
        <end position="1809"/>
    </location>
</feature>
<dbReference type="SUPFAM" id="SSF51445">
    <property type="entry name" value="(Trans)glycosidases"/>
    <property type="match status" value="1"/>
</dbReference>
<name>A0A9P7K8B0_9AGAR</name>
<sequence>MPAASSKQSASKKQARVFTSVEDISAGLHAQNHALLVENLTALRNQLSIRPGEDTIPPQDERLLLARHWLENVPGGHDIFSVWDSLSQRQNSVFSLIVAILSSLLGLTSSHYTFQSLGHPIMKTLLTPTYTRRLNSYLGGTHAELILVTLKLYNAMSNFGGGRERKGVLDVFGWEIKSLPKLLNMRRKGGASDALVRPDIRTLYILFLLSFIRTDTPIQVKTTFFEQHREPFLAMFKGVVQDSFPVVRMILEACWAGLWSDPKVKRTLKISLFSETTISHLMKLYERNVEEGDEPNQVPADLLHHFLLAICTRPGTGICFRDRGWYPRESDDGDDETARGKIHNKILANVLKSLKVNEDLRQQELALKVMGACPELVSGYWTAAALTLEPRLSSKWIANIAFFGSVLSLPVPTSSFYLPNSMLYSPTPPPLSSIIENILPSVNTKAHFSKGLQSPSGLVQHCAAIALAKCLAKYEQTISVFRTIEHTLEENEADGQWCKRRRDIEREARRRVPEFQVIVAFSQQKFDAVPTAPGAPTTPPNPTRGALLAESAQRLLWMYQRCLPLVVAEARFDVGKLLQAFSTEVETAKSPESSDSAKRLHVVKQLHVLRLLKDSDQFGWSGKMGSTSQSYLAVLLKAYTVSEVPATRASISHLLQHILSESIMFQDDPIEPHLWLVSLPTSQRARGTESPDGATLTDEGDSVIAFLDDCVQRCLKTPYRYIEDLHALANTQGIPDKFDVAPSPLLMTVLEQLEIKVAKKSVSASDVLALASFTRKLVFRLSSKQQDLRFLRAVTDRFDTMLQLDRLFVEHPVMSAAIRREVSLLRACLSPQPLDTPMEEVSQEVEDFLSAVEQMPIPSVQATCKSTSLEFVDWLRLVEDTLGAEEIRRVSTILRKMYLPSLSLVAEYVAPIDGSLWRSLDLVSRFSEIQQHLQFDFLFLHASEAQFVDGACRGILAEAAIGHEPNVVEARKAIFLICHRLSSGSDNQTKGLLLLLAAILERASTILSQPDLTALKETLFARSLALKSSLTSDSLSDVVREGIASPLSTRFATHNLPGLHHLVENTLDATNPSDRALIADTTAFWLEALKASLSGTAIQKSRVSIWIKYFEQDDLFQMLDALLEDTAALGPPTLEILVDILVALRALLASQADAESELIQRLPQLMALRSLLAESDVLDELVAVAIESSIPAYCDGAACGEALEETSLAEILKRSDLRWSRQSDLRLVDLPARSFLIQQSWSPSTVTIISGLIYRNAFSQDDFASWLATDHCTHTSPEHFVTVVHAFLDTAFCRGVALPSDAWLPQFNRLTKSLLDEGLSEHTRTTGVTCALLMARLFPSRSSEFLADVVRAIQSLPVMKVNLYLLSLGRQLHAIHPAVAKPLVTELVDHGVQWAVRFFAEPEDASFNAAIEELTLLVKLASEIKPHLVETLMGVVIQTRLAHLPAVKLITALLSNVHLKVSRYPATYETAADELIKPVVVNRSWFVLERWITDNPYKHANAPGQSDLDVARGPNARETLEAHWDNWIVEEDFKWTAQRGFNTVRIPIGYYHICGADPSVLHGTAFHDFQHVFAGAWPRITRAIELASEYGLGVLIDLHAAPGKQNNDSHSGTSDPPKFFNDKRSRTHTIDVLCSLLRALNAHAQSRSLANLVGIELINEPHPPNDNDLQAWYASAIAALRAIDSSIPLYLGECWRPDSYATFVERHASNALLVLDHHLYRCFTAADNTTPAHAHTGALADPGAPTPQTLSRVSEKLGRAGGGLVVGEWSGALNPGSLTGAPGEQAAYVRAQLDLYERTCAGWFFWTFKKQWPGDSGWSLRDSVGAGVFPDRVGAVHWGPRRDRNGDQGRRARVREEMRDRALDAHTRYWSKHRGNYQHWRFGEGFVKGWEAGYLFIDSGPREDPYGRVTELGFKGAWARQTTQDHGEGYWEYEHGFLQGVEAAGRDLLYSS</sequence>
<evidence type="ECO:0000256" key="2">
    <source>
        <dbReference type="ARBA" id="ARBA00022801"/>
    </source>
</evidence>
<feature type="domain" description="URB1 N-terminal" evidence="7">
    <location>
        <begin position="77"/>
        <end position="399"/>
    </location>
</feature>
<feature type="region of interest" description="Disordered" evidence="4">
    <location>
        <begin position="1604"/>
        <end position="1623"/>
    </location>
</feature>
<dbReference type="GO" id="GO:0000466">
    <property type="term" value="P:maturation of 5.8S rRNA from tricistronic rRNA transcript (SSU-rRNA, 5.8S rRNA, LSU-rRNA)"/>
    <property type="evidence" value="ECO:0007669"/>
    <property type="project" value="TreeGrafter"/>
</dbReference>
<comment type="similarity">
    <text evidence="1">Belongs to the glycosyl hydrolase 5 (cellulase A) family.</text>
</comment>
<keyword evidence="3" id="KW-0326">Glycosidase</keyword>
<evidence type="ECO:0000256" key="1">
    <source>
        <dbReference type="ARBA" id="ARBA00005641"/>
    </source>
</evidence>
<feature type="domain" description="URB1 central HEAT repeat" evidence="8">
    <location>
        <begin position="627"/>
        <end position="799"/>
    </location>
</feature>
<dbReference type="InterPro" id="IPR016024">
    <property type="entry name" value="ARM-type_fold"/>
</dbReference>
<dbReference type="InterPro" id="IPR039844">
    <property type="entry name" value="URB1"/>
</dbReference>
<dbReference type="EMBL" id="JABCKV010000453">
    <property type="protein sequence ID" value="KAG5640903.1"/>
    <property type="molecule type" value="Genomic_DNA"/>
</dbReference>
<evidence type="ECO:0000259" key="8">
    <source>
        <dbReference type="Pfam" id="PF26140"/>
    </source>
</evidence>
<dbReference type="PROSITE" id="PS00659">
    <property type="entry name" value="GLYCOSYL_HYDROL_F5"/>
    <property type="match status" value="1"/>
</dbReference>
<dbReference type="GO" id="GO:0005730">
    <property type="term" value="C:nucleolus"/>
    <property type="evidence" value="ECO:0007669"/>
    <property type="project" value="TreeGrafter"/>
</dbReference>
<keyword evidence="2" id="KW-0378">Hydrolase</keyword>
<dbReference type="PANTHER" id="PTHR13500:SF0">
    <property type="entry name" value="NUCLEOLAR PRE-RIBOSOMAL-ASSOCIATED PROTEIN 1"/>
    <property type="match status" value="1"/>
</dbReference>
<evidence type="ECO:0000313" key="10">
    <source>
        <dbReference type="Proteomes" id="UP000775547"/>
    </source>
</evidence>
<dbReference type="InterPro" id="IPR059018">
    <property type="entry name" value="HEAT_URB1"/>
</dbReference>
<organism evidence="9 10">
    <name type="scientific">Asterophora parasitica</name>
    <dbReference type="NCBI Taxonomy" id="117018"/>
    <lineage>
        <taxon>Eukaryota</taxon>
        <taxon>Fungi</taxon>
        <taxon>Dikarya</taxon>
        <taxon>Basidiomycota</taxon>
        <taxon>Agaricomycotina</taxon>
        <taxon>Agaricomycetes</taxon>
        <taxon>Agaricomycetidae</taxon>
        <taxon>Agaricales</taxon>
        <taxon>Tricholomatineae</taxon>
        <taxon>Lyophyllaceae</taxon>
        <taxon>Asterophora</taxon>
    </lineage>
</organism>
<accession>A0A9P7K8B0</accession>
<dbReference type="Pfam" id="PF11707">
    <property type="entry name" value="Npa1"/>
    <property type="match status" value="1"/>
</dbReference>
<feature type="compositionally biased region" description="Polar residues" evidence="4">
    <location>
        <begin position="1604"/>
        <end position="1614"/>
    </location>
</feature>
<keyword evidence="5" id="KW-0472">Membrane</keyword>
<gene>
    <name evidence="9" type="ORF">DXG03_006683</name>
</gene>
<dbReference type="Gene3D" id="3.20.20.80">
    <property type="entry name" value="Glycosidases"/>
    <property type="match status" value="1"/>
</dbReference>